<keyword evidence="2" id="KW-1185">Reference proteome</keyword>
<gene>
    <name evidence="1" type="ORF">QE382_003143</name>
</gene>
<evidence type="ECO:0008006" key="3">
    <source>
        <dbReference type="Google" id="ProtNLM"/>
    </source>
</evidence>
<proteinExistence type="predicted"/>
<evidence type="ECO:0000313" key="2">
    <source>
        <dbReference type="Proteomes" id="UP001244640"/>
    </source>
</evidence>
<sequence>MFNYLSLLAFSFLLMASCSDKYNDLDTDEEIPKESLTMMPLRLETDVKTANIFNMVVFTMKDSTIDELKEWIGLPVKYSELDSLFWEVEGSPSRVNLLAKGTGSLSLKSAWGHYFYLPGTYKTYLSGYKDNKRVVRDSTYIKINANADFLNVDWNRIDNINQNTGYTTNGTLGYQFRILNRKSGNTVYSGLTVAFDSIDYRQNIINLGKKERDALSAYMTKLYGNANFEGDKELLSEQFKQLFKADVAKDEVLKIWKTPKSNIALLHLKNDEDEAFSYWVHAEPAAQK</sequence>
<dbReference type="EMBL" id="JAUTBA010000001">
    <property type="protein sequence ID" value="MDQ1151159.1"/>
    <property type="molecule type" value="Genomic_DNA"/>
</dbReference>
<name>A0ABU0U870_9SPHI</name>
<organism evidence="1 2">
    <name type="scientific">Sphingobacterium zeae</name>
    <dbReference type="NCBI Taxonomy" id="1776859"/>
    <lineage>
        <taxon>Bacteria</taxon>
        <taxon>Pseudomonadati</taxon>
        <taxon>Bacteroidota</taxon>
        <taxon>Sphingobacteriia</taxon>
        <taxon>Sphingobacteriales</taxon>
        <taxon>Sphingobacteriaceae</taxon>
        <taxon>Sphingobacterium</taxon>
    </lineage>
</organism>
<protein>
    <recommendedName>
        <fullName evidence="3">Lipoprotein</fullName>
    </recommendedName>
</protein>
<dbReference type="Proteomes" id="UP001244640">
    <property type="component" value="Unassembled WGS sequence"/>
</dbReference>
<dbReference type="RefSeq" id="WP_307186678.1">
    <property type="nucleotide sequence ID" value="NZ_JAUTBA010000001.1"/>
</dbReference>
<evidence type="ECO:0000313" key="1">
    <source>
        <dbReference type="EMBL" id="MDQ1151159.1"/>
    </source>
</evidence>
<accession>A0ABU0U870</accession>
<reference evidence="1 2" key="1">
    <citation type="submission" date="2023-07" db="EMBL/GenBank/DDBJ databases">
        <title>Functional and genomic diversity of the sorghum phyllosphere microbiome.</title>
        <authorList>
            <person name="Shade A."/>
        </authorList>
    </citation>
    <scope>NUCLEOTIDE SEQUENCE [LARGE SCALE GENOMIC DNA]</scope>
    <source>
        <strain evidence="1 2">SORGH_AS_0892</strain>
    </source>
</reference>
<comment type="caution">
    <text evidence="1">The sequence shown here is derived from an EMBL/GenBank/DDBJ whole genome shotgun (WGS) entry which is preliminary data.</text>
</comment>